<dbReference type="InterPro" id="IPR002881">
    <property type="entry name" value="DUF58"/>
</dbReference>
<dbReference type="Pfam" id="PF01882">
    <property type="entry name" value="DUF58"/>
    <property type="match status" value="1"/>
</dbReference>
<keyword evidence="1" id="KW-1133">Transmembrane helix</keyword>
<proteinExistence type="predicted"/>
<dbReference type="PANTHER" id="PTHR33608">
    <property type="entry name" value="BLL2464 PROTEIN"/>
    <property type="match status" value="1"/>
</dbReference>
<dbReference type="Gene3D" id="3.40.50.410">
    <property type="entry name" value="von Willebrand factor, type A domain"/>
    <property type="match status" value="1"/>
</dbReference>
<reference evidence="3 4" key="1">
    <citation type="submission" date="2018-07" db="EMBL/GenBank/DDBJ databases">
        <title>Genomic Encyclopedia of Type Strains, Phase IV (KMG-IV): sequencing the most valuable type-strain genomes for metagenomic binning, comparative biology and taxonomic classification.</title>
        <authorList>
            <person name="Goeker M."/>
        </authorList>
    </citation>
    <scope>NUCLEOTIDE SEQUENCE [LARGE SCALE GENOMIC DNA]</scope>
    <source>
        <strain evidence="3 4">DSM 26725</strain>
    </source>
</reference>
<keyword evidence="4" id="KW-1185">Reference proteome</keyword>
<evidence type="ECO:0000256" key="1">
    <source>
        <dbReference type="SAM" id="Phobius"/>
    </source>
</evidence>
<dbReference type="CDD" id="cd00198">
    <property type="entry name" value="vWFA"/>
    <property type="match status" value="1"/>
</dbReference>
<organism evidence="3 4">
    <name type="scientific">Parasphingopyxis lamellibrachiae</name>
    <dbReference type="NCBI Taxonomy" id="680125"/>
    <lineage>
        <taxon>Bacteria</taxon>
        <taxon>Pseudomonadati</taxon>
        <taxon>Pseudomonadota</taxon>
        <taxon>Alphaproteobacteria</taxon>
        <taxon>Sphingomonadales</taxon>
        <taxon>Sphingomonadaceae</taxon>
        <taxon>Parasphingopyxis</taxon>
    </lineage>
</organism>
<keyword evidence="1" id="KW-0812">Transmembrane</keyword>
<dbReference type="EMBL" id="QRDP01000004">
    <property type="protein sequence ID" value="RED16530.1"/>
    <property type="molecule type" value="Genomic_DNA"/>
</dbReference>
<dbReference type="PANTHER" id="PTHR33608:SF3">
    <property type="entry name" value="SLR2013 PROTEIN"/>
    <property type="match status" value="1"/>
</dbReference>
<gene>
    <name evidence="3" type="ORF">DFR46_1554</name>
</gene>
<evidence type="ECO:0000313" key="4">
    <source>
        <dbReference type="Proteomes" id="UP000256310"/>
    </source>
</evidence>
<name>A0A3D9FFD3_9SPHN</name>
<accession>A0A3D9FFD3</accession>
<feature type="transmembrane region" description="Helical" evidence="1">
    <location>
        <begin position="33"/>
        <end position="51"/>
    </location>
</feature>
<dbReference type="InterPro" id="IPR036465">
    <property type="entry name" value="vWFA_dom_sf"/>
</dbReference>
<dbReference type="OrthoDB" id="9776116at2"/>
<evidence type="ECO:0000259" key="2">
    <source>
        <dbReference type="Pfam" id="PF01882"/>
    </source>
</evidence>
<dbReference type="Proteomes" id="UP000256310">
    <property type="component" value="Unassembled WGS sequence"/>
</dbReference>
<dbReference type="AlphaFoldDB" id="A0A3D9FFD3"/>
<comment type="caution">
    <text evidence="3">The sequence shown here is derived from an EMBL/GenBank/DDBJ whole genome shotgun (WGS) entry which is preliminary data.</text>
</comment>
<evidence type="ECO:0000313" key="3">
    <source>
        <dbReference type="EMBL" id="RED16530.1"/>
    </source>
</evidence>
<keyword evidence="1" id="KW-0472">Membrane</keyword>
<feature type="domain" description="DUF58" evidence="2">
    <location>
        <begin position="208"/>
        <end position="378"/>
    </location>
</feature>
<dbReference type="SUPFAM" id="SSF53300">
    <property type="entry name" value="vWA-like"/>
    <property type="match status" value="1"/>
</dbReference>
<protein>
    <submittedName>
        <fullName evidence="3">Uncharacterized protein (DUF58 family)</fullName>
    </submittedName>
</protein>
<dbReference type="RefSeq" id="WP_116235925.1">
    <property type="nucleotide sequence ID" value="NZ_QRDP01000004.1"/>
</dbReference>
<sequence>MIYPTARSVVLVALGAPAALVIGVVVPQYWYFGLIWIAIMGALILLDALAAKRARRLDVEIDKPSTTGVGEAFTVTSRLCFREGDGTIERRGTPQQIEVALGIDEKLDAGGGRRGRTFMIDGRAEHDTVFTANRRGKATIGHLWARWTGPLGLAWIQTRDYFGTEILVTPNIGFIQDKGIQLYLRDAAYGLIAQLDRGDGTEFDSMTEFQSGMDRRTIDWKQSARHTTLLAKEYRTERNNHIVFALDAGRTMCEPIDGLPRIDRAISAALLTGYVALKAGDRASLFAFAGRPQLASPTVTGARAFSALQRAAADIEYAPEESNYTLALTTLASQLHHRSLVIVFTDFADPTSAELMLRSAGRLLDRHLVLFVVLRDAELTALAQKKPEEPDDVSRAVAASALLRERAIVIARLQRMGAHVLEANHDEVGTRLVANYIDLKRRSLI</sequence>